<dbReference type="Proteomes" id="UP000292223">
    <property type="component" value="Unassembled WGS sequence"/>
</dbReference>
<protein>
    <submittedName>
        <fullName evidence="2">DUF4865 family protein</fullName>
    </submittedName>
</protein>
<dbReference type="RefSeq" id="WP_010707451.1">
    <property type="nucleotide sequence ID" value="NZ_CABGIS010000036.1"/>
</dbReference>
<sequence length="155" mass="18019">MQAMQYKIGLPTDYDMDIIKKGLRNDGYKTDGFQDLLFKAYLITERGTDHQENSYCSLYFWKKTEGMTKFIFGGFFDNIIDSFGWKNIEVGVTSSLSLSPFFQKANMSLKSTTIIYKQPSLENMTFKAEDFKNILGQVTIYNPDRGIKWQKTINY</sequence>
<proteinExistence type="predicted"/>
<comment type="caution">
    <text evidence="2">The sequence shown here is derived from an EMBL/GenBank/DDBJ whole genome shotgun (WGS) entry which is preliminary data.</text>
</comment>
<reference evidence="2 4" key="2">
    <citation type="submission" date="2019-02" db="EMBL/GenBank/DDBJ databases">
        <title>From farm to fork: dissemination of Tn554::fexA-optrA in linezolid-resistant Enterococcus faecalis clones from chicken feces and meat in Tunisia.</title>
        <authorList>
            <person name="Tedim A.P."/>
            <person name="Elghaieb H."/>
            <person name="Abbassi M.S."/>
            <person name="Novais C."/>
            <person name="Hassen A."/>
            <person name="Peixe L."/>
            <person name="Freitas A.R."/>
        </authorList>
    </citation>
    <scope>NUCLEOTIDE SEQUENCE [LARGE SCALE GENOMIC DNA]</scope>
    <source>
        <strain evidence="2 4">728T</strain>
    </source>
</reference>
<dbReference type="Pfam" id="PF16157">
    <property type="entry name" value="DUF4865"/>
    <property type="match status" value="1"/>
</dbReference>
<dbReference type="Proteomes" id="UP000281488">
    <property type="component" value="Unassembled WGS sequence"/>
</dbReference>
<accession>A0A2S7M4L1</accession>
<name>A0A2S7M4L1_ENTFL</name>
<dbReference type="AlphaFoldDB" id="A0A2S7M4L1"/>
<gene>
    <name evidence="1" type="ORF">EGW16_13615</name>
    <name evidence="2" type="ORF">EU507_15085</name>
</gene>
<evidence type="ECO:0000313" key="1">
    <source>
        <dbReference type="EMBL" id="ROX30367.1"/>
    </source>
</evidence>
<reference evidence="1 3" key="1">
    <citation type="submission" date="2018-10" db="EMBL/GenBank/DDBJ databases">
        <title>Genotypes and phenotypes of Enterococci isolated from broiler chickens.</title>
        <authorList>
            <person name="Muhammad A.R."/>
            <person name="Diarra M.S."/>
        </authorList>
    </citation>
    <scope>NUCLEOTIDE SEQUENCE [LARGE SCALE GENOMIC DNA]</scope>
    <source>
        <strain evidence="1 3">LIT2 A36'</strain>
    </source>
</reference>
<evidence type="ECO:0000313" key="2">
    <source>
        <dbReference type="EMBL" id="RYU29574.1"/>
    </source>
</evidence>
<evidence type="ECO:0000313" key="3">
    <source>
        <dbReference type="Proteomes" id="UP000281488"/>
    </source>
</evidence>
<dbReference type="EMBL" id="RKMZ01000009">
    <property type="protein sequence ID" value="ROX30367.1"/>
    <property type="molecule type" value="Genomic_DNA"/>
</dbReference>
<evidence type="ECO:0000313" key="4">
    <source>
        <dbReference type="Proteomes" id="UP000292223"/>
    </source>
</evidence>
<dbReference type="InterPro" id="IPR032349">
    <property type="entry name" value="DUF4865"/>
</dbReference>
<organism evidence="2 4">
    <name type="scientific">Enterococcus faecalis</name>
    <name type="common">Streptococcus faecalis</name>
    <dbReference type="NCBI Taxonomy" id="1351"/>
    <lineage>
        <taxon>Bacteria</taxon>
        <taxon>Bacillati</taxon>
        <taxon>Bacillota</taxon>
        <taxon>Bacilli</taxon>
        <taxon>Lactobacillales</taxon>
        <taxon>Enterococcaceae</taxon>
        <taxon>Enterococcus</taxon>
    </lineage>
</organism>
<dbReference type="EMBL" id="SEWT01000013">
    <property type="protein sequence ID" value="RYU29574.1"/>
    <property type="molecule type" value="Genomic_DNA"/>
</dbReference>